<accession>A0A3A1U450</accession>
<dbReference type="Pfam" id="PF07690">
    <property type="entry name" value="MFS_1"/>
    <property type="match status" value="1"/>
</dbReference>
<dbReference type="Gene3D" id="1.20.1250.20">
    <property type="entry name" value="MFS general substrate transporter like domains"/>
    <property type="match status" value="2"/>
</dbReference>
<keyword evidence="5 6" id="KW-0472">Membrane</keyword>
<dbReference type="EMBL" id="QXTG01000002">
    <property type="protein sequence ID" value="RIX28627.1"/>
    <property type="molecule type" value="Genomic_DNA"/>
</dbReference>
<dbReference type="SUPFAM" id="SSF103473">
    <property type="entry name" value="MFS general substrate transporter"/>
    <property type="match status" value="1"/>
</dbReference>
<keyword evidence="4 6" id="KW-1133">Transmembrane helix</keyword>
<evidence type="ECO:0000256" key="2">
    <source>
        <dbReference type="ARBA" id="ARBA00022475"/>
    </source>
</evidence>
<keyword evidence="9" id="KW-1185">Reference proteome</keyword>
<dbReference type="InterPro" id="IPR011701">
    <property type="entry name" value="MFS"/>
</dbReference>
<keyword evidence="3 6" id="KW-0812">Transmembrane</keyword>
<evidence type="ECO:0000256" key="6">
    <source>
        <dbReference type="SAM" id="Phobius"/>
    </source>
</evidence>
<comment type="subcellular location">
    <subcellularLocation>
        <location evidence="1">Cell membrane</location>
        <topology evidence="1">Multi-pass membrane protein</topology>
    </subcellularLocation>
</comment>
<dbReference type="PROSITE" id="PS50850">
    <property type="entry name" value="MFS"/>
    <property type="match status" value="1"/>
</dbReference>
<feature type="transmembrane region" description="Helical" evidence="6">
    <location>
        <begin position="62"/>
        <end position="87"/>
    </location>
</feature>
<feature type="transmembrane region" description="Helical" evidence="6">
    <location>
        <begin position="151"/>
        <end position="174"/>
    </location>
</feature>
<feature type="transmembrane region" description="Helical" evidence="6">
    <location>
        <begin position="375"/>
        <end position="397"/>
    </location>
</feature>
<dbReference type="PANTHER" id="PTHR43124:SF10">
    <property type="entry name" value="PURINE EFFLUX PUMP PBUE"/>
    <property type="match status" value="1"/>
</dbReference>
<feature type="transmembrane region" description="Helical" evidence="6">
    <location>
        <begin position="291"/>
        <end position="309"/>
    </location>
</feature>
<evidence type="ECO:0000259" key="7">
    <source>
        <dbReference type="PROSITE" id="PS50850"/>
    </source>
</evidence>
<dbReference type="InterPro" id="IPR050189">
    <property type="entry name" value="MFS_Efflux_Transporters"/>
</dbReference>
<evidence type="ECO:0000256" key="3">
    <source>
        <dbReference type="ARBA" id="ARBA00022692"/>
    </source>
</evidence>
<protein>
    <submittedName>
        <fullName evidence="8">MFS transporter</fullName>
    </submittedName>
</protein>
<feature type="transmembrane region" description="Helical" evidence="6">
    <location>
        <begin position="94"/>
        <end position="112"/>
    </location>
</feature>
<feature type="domain" description="Major facilitator superfamily (MFS) profile" evidence="7">
    <location>
        <begin position="28"/>
        <end position="403"/>
    </location>
</feature>
<feature type="transmembrane region" description="Helical" evidence="6">
    <location>
        <begin position="180"/>
        <end position="202"/>
    </location>
</feature>
<organism evidence="8 9">
    <name type="scientific">Amnibacterium setariae</name>
    <dbReference type="NCBI Taxonomy" id="2306585"/>
    <lineage>
        <taxon>Bacteria</taxon>
        <taxon>Bacillati</taxon>
        <taxon>Actinomycetota</taxon>
        <taxon>Actinomycetes</taxon>
        <taxon>Micrococcales</taxon>
        <taxon>Microbacteriaceae</taxon>
        <taxon>Amnibacterium</taxon>
    </lineage>
</organism>
<feature type="transmembrane region" description="Helical" evidence="6">
    <location>
        <begin position="28"/>
        <end position="50"/>
    </location>
</feature>
<reference evidence="9" key="1">
    <citation type="submission" date="2018-09" db="EMBL/GenBank/DDBJ databases">
        <authorList>
            <person name="Kim I."/>
        </authorList>
    </citation>
    <scope>NUCLEOTIDE SEQUENCE [LARGE SCALE GENOMIC DNA]</scope>
    <source>
        <strain evidence="9">DD4a</strain>
    </source>
</reference>
<evidence type="ECO:0000256" key="5">
    <source>
        <dbReference type="ARBA" id="ARBA00023136"/>
    </source>
</evidence>
<feature type="transmembrane region" description="Helical" evidence="6">
    <location>
        <begin position="258"/>
        <end position="279"/>
    </location>
</feature>
<dbReference type="Proteomes" id="UP000265742">
    <property type="component" value="Unassembled WGS sequence"/>
</dbReference>
<dbReference type="InterPro" id="IPR020846">
    <property type="entry name" value="MFS_dom"/>
</dbReference>
<gene>
    <name evidence="8" type="ORF">D1781_14570</name>
</gene>
<dbReference type="PANTHER" id="PTHR43124">
    <property type="entry name" value="PURINE EFFLUX PUMP PBUE"/>
    <property type="match status" value="1"/>
</dbReference>
<keyword evidence="2" id="KW-1003">Cell membrane</keyword>
<dbReference type="GO" id="GO:0005886">
    <property type="term" value="C:plasma membrane"/>
    <property type="evidence" value="ECO:0007669"/>
    <property type="project" value="UniProtKB-SubCell"/>
</dbReference>
<evidence type="ECO:0000256" key="1">
    <source>
        <dbReference type="ARBA" id="ARBA00004651"/>
    </source>
</evidence>
<feature type="transmembrane region" description="Helical" evidence="6">
    <location>
        <begin position="124"/>
        <end position="144"/>
    </location>
</feature>
<dbReference type="GO" id="GO:0022857">
    <property type="term" value="F:transmembrane transporter activity"/>
    <property type="evidence" value="ECO:0007669"/>
    <property type="project" value="InterPro"/>
</dbReference>
<comment type="caution">
    <text evidence="8">The sequence shown here is derived from an EMBL/GenBank/DDBJ whole genome shotgun (WGS) entry which is preliminary data.</text>
</comment>
<evidence type="ECO:0000313" key="8">
    <source>
        <dbReference type="EMBL" id="RIX28627.1"/>
    </source>
</evidence>
<dbReference type="InterPro" id="IPR036259">
    <property type="entry name" value="MFS_trans_sf"/>
</dbReference>
<name>A0A3A1U450_9MICO</name>
<proteinExistence type="predicted"/>
<dbReference type="AlphaFoldDB" id="A0A3A1U450"/>
<feature type="transmembrane region" description="Helical" evidence="6">
    <location>
        <begin position="223"/>
        <end position="246"/>
    </location>
</feature>
<dbReference type="CDD" id="cd17324">
    <property type="entry name" value="MFS_NepI_like"/>
    <property type="match status" value="1"/>
</dbReference>
<evidence type="ECO:0000313" key="9">
    <source>
        <dbReference type="Proteomes" id="UP000265742"/>
    </source>
</evidence>
<evidence type="ECO:0000256" key="4">
    <source>
        <dbReference type="ARBA" id="ARBA00022989"/>
    </source>
</evidence>
<sequence>MLDRSAPNGLARRVRASTPDDAGHPWRAVVVLAFGAFAVGTGLFALSGVLPEAARDLDVSTAAVGQAVTVFAVVYAVGAPLLAALAGRFALKPVLLVALVLLVVGNLLTAAAPDLPLLLASRVVAALGAALYTPAALGAAAALVGPDRAGAALAVVQGGLNGALAVGVPIGLGISGLSTWRSALLVVAVLGVLAAVGVAVGTRSLPRARAVRPAAVLALARSGPALLVLLVTVLVVAAGISAYTYVSEILGATVHASGAALLLLLIVYGLGAFGGTLAAGPLVDRFAPRGVLLATIALQAVVLALVPVLRTPLVAIPLVLLWGATFTASTPPQQVRVIELAPDSPTVAVSLNSSSIYAGQGLGAVIGGLVLGSGLAASSLPFVSAGIAVVGLLVALVRPRARPDVAEVPAA</sequence>